<sequence length="101" mass="11421">MNENDLFNFQLEYTFTADWLAELDRQLALLLSTREGTMPLDRAFGLNMDFVDMPPEAAKSLYTAEVTEKVSKFIPEVRVQEVTWTGGNTGKLFPKVVITSA</sequence>
<dbReference type="AlphaFoldDB" id="A0A810Q3S2"/>
<gene>
    <name evidence="1" type="ORF">MM59RIKEN_02880</name>
</gene>
<reference evidence="1" key="1">
    <citation type="submission" date="2020-09" db="EMBL/GenBank/DDBJ databases">
        <title>New species isolated from human feces.</title>
        <authorList>
            <person name="Kitahara M."/>
            <person name="Shigeno Y."/>
            <person name="Shime M."/>
            <person name="Matsumoto Y."/>
            <person name="Nakamura S."/>
            <person name="Motooka D."/>
            <person name="Fukuoka S."/>
            <person name="Nishikawa H."/>
            <person name="Benno Y."/>
        </authorList>
    </citation>
    <scope>NUCLEOTIDE SEQUENCE</scope>
    <source>
        <strain evidence="1">MM59</strain>
    </source>
</reference>
<dbReference type="SUPFAM" id="SSF160719">
    <property type="entry name" value="gpW/gp25-like"/>
    <property type="match status" value="1"/>
</dbReference>
<protein>
    <recommendedName>
        <fullName evidence="3">IraD/Gp25-like domain-containing protein</fullName>
    </recommendedName>
</protein>
<dbReference type="Gene3D" id="3.10.450.40">
    <property type="match status" value="1"/>
</dbReference>
<accession>A0A810Q3S2</accession>
<dbReference type="EMBL" id="AP023420">
    <property type="protein sequence ID" value="BCK82969.1"/>
    <property type="molecule type" value="Genomic_DNA"/>
</dbReference>
<proteinExistence type="predicted"/>
<keyword evidence="2" id="KW-1185">Reference proteome</keyword>
<evidence type="ECO:0000313" key="1">
    <source>
        <dbReference type="EMBL" id="BCK82969.1"/>
    </source>
</evidence>
<evidence type="ECO:0000313" key="2">
    <source>
        <dbReference type="Proteomes" id="UP000679848"/>
    </source>
</evidence>
<organism evidence="1 2">
    <name type="scientific">Pusillibacter faecalis</name>
    <dbReference type="NCBI Taxonomy" id="2714358"/>
    <lineage>
        <taxon>Bacteria</taxon>
        <taxon>Bacillati</taxon>
        <taxon>Bacillota</taxon>
        <taxon>Clostridia</taxon>
        <taxon>Eubacteriales</taxon>
        <taxon>Oscillospiraceae</taxon>
        <taxon>Pusillibacter</taxon>
    </lineage>
</organism>
<evidence type="ECO:0008006" key="3">
    <source>
        <dbReference type="Google" id="ProtNLM"/>
    </source>
</evidence>
<dbReference type="Proteomes" id="UP000679848">
    <property type="component" value="Chromosome"/>
</dbReference>
<dbReference type="RefSeq" id="WP_187015708.1">
    <property type="nucleotide sequence ID" value="NZ_AP023420.1"/>
</dbReference>
<name>A0A810Q3S2_9FIRM</name>
<dbReference type="KEGG" id="pfaa:MM59RIKEN_02880"/>